<dbReference type="EnsemblMetazoa" id="GAUT031107-RA">
    <property type="protein sequence ID" value="GAUT031107-PA"/>
    <property type="gene ID" value="GAUT031107"/>
</dbReference>
<keyword evidence="3" id="KW-1185">Reference proteome</keyword>
<feature type="transmembrane region" description="Helical" evidence="1">
    <location>
        <begin position="53"/>
        <end position="75"/>
    </location>
</feature>
<protein>
    <submittedName>
        <fullName evidence="2">Uncharacterized protein</fullName>
    </submittedName>
</protein>
<accession>A0A1A9VAK1</accession>
<name>A0A1A9VAK1_GLOAU</name>
<sequence length="117" mass="13639">MKDLMNSIVEEKDSSAWGENILSYPSGVRNLHCLCLILSSFQMCSLSSKAIKGYFVMMMLFIYILMSTSVSIWRLNPYFILQIWLTYGANRKSKTAQTRNPKSWINMVWVLIKKQKE</sequence>
<keyword evidence="1" id="KW-0472">Membrane</keyword>
<evidence type="ECO:0000313" key="2">
    <source>
        <dbReference type="EnsemblMetazoa" id="GAUT031107-PA"/>
    </source>
</evidence>
<keyword evidence="1" id="KW-1133">Transmembrane helix</keyword>
<dbReference type="VEuPathDB" id="VectorBase:GAUT031107"/>
<proteinExistence type="predicted"/>
<evidence type="ECO:0000256" key="1">
    <source>
        <dbReference type="SAM" id="Phobius"/>
    </source>
</evidence>
<dbReference type="Proteomes" id="UP000078200">
    <property type="component" value="Unassembled WGS sequence"/>
</dbReference>
<reference evidence="2" key="1">
    <citation type="submission" date="2020-05" db="UniProtKB">
        <authorList>
            <consortium name="EnsemblMetazoa"/>
        </authorList>
    </citation>
    <scope>IDENTIFICATION</scope>
    <source>
        <strain evidence="2">TTRI</strain>
    </source>
</reference>
<dbReference type="AlphaFoldDB" id="A0A1A9VAK1"/>
<keyword evidence="1" id="KW-0812">Transmembrane</keyword>
<evidence type="ECO:0000313" key="3">
    <source>
        <dbReference type="Proteomes" id="UP000078200"/>
    </source>
</evidence>
<organism evidence="2 3">
    <name type="scientific">Glossina austeni</name>
    <name type="common">Savannah tsetse fly</name>
    <dbReference type="NCBI Taxonomy" id="7395"/>
    <lineage>
        <taxon>Eukaryota</taxon>
        <taxon>Metazoa</taxon>
        <taxon>Ecdysozoa</taxon>
        <taxon>Arthropoda</taxon>
        <taxon>Hexapoda</taxon>
        <taxon>Insecta</taxon>
        <taxon>Pterygota</taxon>
        <taxon>Neoptera</taxon>
        <taxon>Endopterygota</taxon>
        <taxon>Diptera</taxon>
        <taxon>Brachycera</taxon>
        <taxon>Muscomorpha</taxon>
        <taxon>Hippoboscoidea</taxon>
        <taxon>Glossinidae</taxon>
        <taxon>Glossina</taxon>
    </lineage>
</organism>